<evidence type="ECO:0000313" key="2">
    <source>
        <dbReference type="EMBL" id="MBO1307649.1"/>
    </source>
</evidence>
<dbReference type="GO" id="GO:0008168">
    <property type="term" value="F:methyltransferase activity"/>
    <property type="evidence" value="ECO:0007669"/>
    <property type="project" value="UniProtKB-KW"/>
</dbReference>
<dbReference type="Gene3D" id="3.40.50.150">
    <property type="entry name" value="Vaccinia Virus protein VP39"/>
    <property type="match status" value="1"/>
</dbReference>
<proteinExistence type="predicted"/>
<protein>
    <submittedName>
        <fullName evidence="2">Class I SAM-dependent methyltransferase</fullName>
    </submittedName>
</protein>
<keyword evidence="2" id="KW-0489">Methyltransferase</keyword>
<dbReference type="Proteomes" id="UP000664601">
    <property type="component" value="Unassembled WGS sequence"/>
</dbReference>
<dbReference type="RefSeq" id="WP_207674642.1">
    <property type="nucleotide sequence ID" value="NZ_JAFREM010000025.1"/>
</dbReference>
<keyword evidence="3" id="KW-1185">Reference proteome</keyword>
<organism evidence="2 3">
    <name type="scientific">Candidatus Enterococcus moelleringii</name>
    <dbReference type="NCBI Taxonomy" id="2815325"/>
    <lineage>
        <taxon>Bacteria</taxon>
        <taxon>Bacillati</taxon>
        <taxon>Bacillota</taxon>
        <taxon>Bacilli</taxon>
        <taxon>Lactobacillales</taxon>
        <taxon>Enterococcaceae</taxon>
        <taxon>Enterococcus</taxon>
    </lineage>
</organism>
<feature type="domain" description="Methyltransferase" evidence="1">
    <location>
        <begin position="51"/>
        <end position="132"/>
    </location>
</feature>
<evidence type="ECO:0000313" key="3">
    <source>
        <dbReference type="Proteomes" id="UP000664601"/>
    </source>
</evidence>
<accession>A0ABS3LDD2</accession>
<reference evidence="2 3" key="1">
    <citation type="submission" date="2021-03" db="EMBL/GenBank/DDBJ databases">
        <title>Enterococcal diversity collection.</title>
        <authorList>
            <person name="Gilmore M.S."/>
            <person name="Schwartzman J."/>
            <person name="Van Tyne D."/>
            <person name="Martin M."/>
            <person name="Earl A.M."/>
            <person name="Manson A.L."/>
            <person name="Straub T."/>
            <person name="Salamzade R."/>
            <person name="Saavedra J."/>
            <person name="Lebreton F."/>
            <person name="Prichula J."/>
            <person name="Schaufler K."/>
            <person name="Gaca A."/>
            <person name="Sgardioli B."/>
            <person name="Wagenaar J."/>
            <person name="Strong T."/>
        </authorList>
    </citation>
    <scope>NUCLEOTIDE SEQUENCE [LARGE SCALE GENOMIC DNA]</scope>
    <source>
        <strain evidence="2 3">669A</strain>
    </source>
</reference>
<dbReference type="Pfam" id="PF13649">
    <property type="entry name" value="Methyltransf_25"/>
    <property type="match status" value="1"/>
</dbReference>
<keyword evidence="2" id="KW-0808">Transferase</keyword>
<dbReference type="GO" id="GO:0032259">
    <property type="term" value="P:methylation"/>
    <property type="evidence" value="ECO:0007669"/>
    <property type="project" value="UniProtKB-KW"/>
</dbReference>
<dbReference type="EMBL" id="JAFREM010000025">
    <property type="protein sequence ID" value="MBO1307649.1"/>
    <property type="molecule type" value="Genomic_DNA"/>
</dbReference>
<comment type="caution">
    <text evidence="2">The sequence shown here is derived from an EMBL/GenBank/DDBJ whole genome shotgun (WGS) entry which is preliminary data.</text>
</comment>
<sequence>MTDENLQELEEFWDEFAPEYESIQQESNFPIAEAVKQFLLEKNILPSATFLDLAGGSGRYLTSFQDVITDYTFVDLSKEMLAIAQTKQQNQNVQFIHQDQETFFQRNSQTFDVVFTAMNPALITKDDLLNFTNQSHGWCLILRLVQQTDSLFSPYEPANEEPNLMESYQQFLAESGTSFNTRDFVFTSTEEITREFFEAYFEDDYSSQQLKQMADKVFGQNEPHTNQQTIRYQLLYYPAPKNPVP</sequence>
<dbReference type="SUPFAM" id="SSF53335">
    <property type="entry name" value="S-adenosyl-L-methionine-dependent methyltransferases"/>
    <property type="match status" value="1"/>
</dbReference>
<evidence type="ECO:0000259" key="1">
    <source>
        <dbReference type="Pfam" id="PF13649"/>
    </source>
</evidence>
<dbReference type="InterPro" id="IPR029063">
    <property type="entry name" value="SAM-dependent_MTases_sf"/>
</dbReference>
<name>A0ABS3LDD2_9ENTE</name>
<gene>
    <name evidence="2" type="ORF">JZO70_15845</name>
</gene>
<dbReference type="CDD" id="cd02440">
    <property type="entry name" value="AdoMet_MTases"/>
    <property type="match status" value="1"/>
</dbReference>
<dbReference type="InterPro" id="IPR041698">
    <property type="entry name" value="Methyltransf_25"/>
</dbReference>